<dbReference type="PANTHER" id="PTHR43794">
    <property type="entry name" value="AMINOHYDROLASE SSNA-RELATED"/>
    <property type="match status" value="1"/>
</dbReference>
<dbReference type="InterPro" id="IPR050287">
    <property type="entry name" value="MTA/SAH_deaminase"/>
</dbReference>
<dbReference type="SUPFAM" id="SSF51556">
    <property type="entry name" value="Metallo-dependent hydrolases"/>
    <property type="match status" value="1"/>
</dbReference>
<dbReference type="RefSeq" id="WP_066716423.1">
    <property type="nucleotide sequence ID" value="NZ_JBHSLU010000008.1"/>
</dbReference>
<accession>A0ABW0NX68</accession>
<reference evidence="5" key="1">
    <citation type="journal article" date="2019" name="Int. J. Syst. Evol. Microbiol.">
        <title>The Global Catalogue of Microorganisms (GCM) 10K type strain sequencing project: providing services to taxonomists for standard genome sequencing and annotation.</title>
        <authorList>
            <consortium name="The Broad Institute Genomics Platform"/>
            <consortium name="The Broad Institute Genome Sequencing Center for Infectious Disease"/>
            <person name="Wu L."/>
            <person name="Ma J."/>
        </authorList>
    </citation>
    <scope>NUCLEOTIDE SEQUENCE [LARGE SCALE GENOMIC DNA]</scope>
    <source>
        <strain evidence="5">CCUG 43117</strain>
    </source>
</reference>
<dbReference type="InterPro" id="IPR032466">
    <property type="entry name" value="Metal_Hydrolase"/>
</dbReference>
<dbReference type="EMBL" id="JBHSLU010000008">
    <property type="protein sequence ID" value="MFC5504690.1"/>
    <property type="molecule type" value="Genomic_DNA"/>
</dbReference>
<evidence type="ECO:0000313" key="5">
    <source>
        <dbReference type="Proteomes" id="UP001596060"/>
    </source>
</evidence>
<comment type="similarity">
    <text evidence="1">Belongs to the metallo-dependent hydrolases superfamily. ATZ/TRZ family.</text>
</comment>
<gene>
    <name evidence="4" type="ORF">ACFPN9_05410</name>
</gene>
<evidence type="ECO:0000313" key="4">
    <source>
        <dbReference type="EMBL" id="MFC5504690.1"/>
    </source>
</evidence>
<dbReference type="SUPFAM" id="SSF51338">
    <property type="entry name" value="Composite domain of metallo-dependent hydrolases"/>
    <property type="match status" value="2"/>
</dbReference>
<keyword evidence="5" id="KW-1185">Reference proteome</keyword>
<sequence>MTEARLTVLGNAVVIPVDGSRLILDRGHVVVSDGVIITVAEGRWPEPFPAEAERLDCEGAILIPGLIDLHLHAGHGLTKNLGGGVDNWMATVGDVYALHSDLAFWTADAELQALERLMGGTTLAVPFFGGGDNVMRSEDPAFAEAHLAAVAASGLREILVMGIDRPPFPKRRRDWGRGGAERAIGLADQLATIEAVVTSWREAADGRIDVAVSAPVVSAADFAAGDPQAQRAIADSVIAAWDLARRSGSRFVQDGHRDGSVAFMAERFGLFDEHSVLAHCIDLTESDIATMVARGCAAAYTPSSLMAVFGYCPAPAMLAAGLRVGLGTDGPAPDRSLDLFRTMFMAHRHQAIRWKDPSAIDAWTILEMATRGGAAALGLGDSLGSIEPGKRADLVVVSMRGAHLHPADLPVERLVFFANAADVSHVMVDGRLLLRDRAPLTMDAGAVLDRAGAAYALMKERAGI</sequence>
<comment type="caution">
    <text evidence="4">The sequence shown here is derived from an EMBL/GenBank/DDBJ whole genome shotgun (WGS) entry which is preliminary data.</text>
</comment>
<evidence type="ECO:0000256" key="2">
    <source>
        <dbReference type="ARBA" id="ARBA00022801"/>
    </source>
</evidence>
<dbReference type="Gene3D" id="3.20.20.140">
    <property type="entry name" value="Metal-dependent hydrolases"/>
    <property type="match status" value="1"/>
</dbReference>
<keyword evidence="2" id="KW-0378">Hydrolase</keyword>
<proteinExistence type="inferred from homology"/>
<evidence type="ECO:0000256" key="1">
    <source>
        <dbReference type="ARBA" id="ARBA00006745"/>
    </source>
</evidence>
<dbReference type="PANTHER" id="PTHR43794:SF11">
    <property type="entry name" value="AMIDOHYDROLASE-RELATED DOMAIN-CONTAINING PROTEIN"/>
    <property type="match status" value="1"/>
</dbReference>
<evidence type="ECO:0000259" key="3">
    <source>
        <dbReference type="Pfam" id="PF01979"/>
    </source>
</evidence>
<dbReference type="InterPro" id="IPR006680">
    <property type="entry name" value="Amidohydro-rel"/>
</dbReference>
<protein>
    <submittedName>
        <fullName evidence="4">Amidohydrolase family protein</fullName>
    </submittedName>
</protein>
<dbReference type="Gene3D" id="2.30.40.10">
    <property type="entry name" value="Urease, subunit C, domain 1"/>
    <property type="match status" value="1"/>
</dbReference>
<feature type="domain" description="Amidohydrolase-related" evidence="3">
    <location>
        <begin position="61"/>
        <end position="432"/>
    </location>
</feature>
<dbReference type="Proteomes" id="UP001596060">
    <property type="component" value="Unassembled WGS sequence"/>
</dbReference>
<organism evidence="4 5">
    <name type="scientific">Bosea massiliensis</name>
    <dbReference type="NCBI Taxonomy" id="151419"/>
    <lineage>
        <taxon>Bacteria</taxon>
        <taxon>Pseudomonadati</taxon>
        <taxon>Pseudomonadota</taxon>
        <taxon>Alphaproteobacteria</taxon>
        <taxon>Hyphomicrobiales</taxon>
        <taxon>Boseaceae</taxon>
        <taxon>Bosea</taxon>
    </lineage>
</organism>
<dbReference type="InterPro" id="IPR011059">
    <property type="entry name" value="Metal-dep_hydrolase_composite"/>
</dbReference>
<dbReference type="Pfam" id="PF01979">
    <property type="entry name" value="Amidohydro_1"/>
    <property type="match status" value="1"/>
</dbReference>
<name>A0ABW0NX68_9HYPH</name>